<evidence type="ECO:0000256" key="3">
    <source>
        <dbReference type="ARBA" id="ARBA00022516"/>
    </source>
</evidence>
<evidence type="ECO:0000256" key="7">
    <source>
        <dbReference type="ARBA" id="ARBA00023002"/>
    </source>
</evidence>
<evidence type="ECO:0000256" key="9">
    <source>
        <dbReference type="ARBA" id="ARBA00023098"/>
    </source>
</evidence>
<feature type="transmembrane region" description="Helical" evidence="12">
    <location>
        <begin position="162"/>
        <end position="182"/>
    </location>
</feature>
<dbReference type="GO" id="GO:0006633">
    <property type="term" value="P:fatty acid biosynthetic process"/>
    <property type="evidence" value="ECO:0007669"/>
    <property type="project" value="UniProtKB-KW"/>
</dbReference>
<dbReference type="PANTHER" id="PTHR11351:SF31">
    <property type="entry name" value="DESATURASE 1, ISOFORM A-RELATED"/>
    <property type="match status" value="1"/>
</dbReference>
<feature type="domain" description="Fatty acid desaturase" evidence="13">
    <location>
        <begin position="47"/>
        <end position="267"/>
    </location>
</feature>
<comment type="caution">
    <text evidence="14">The sequence shown here is derived from an EMBL/GenBank/DDBJ whole genome shotgun (WGS) entry which is preliminary data.</text>
</comment>
<reference evidence="14 15" key="1">
    <citation type="submission" date="2018-04" db="EMBL/GenBank/DDBJ databases">
        <title>Novel species isolated from glacier.</title>
        <authorList>
            <person name="Liu Q."/>
            <person name="Xin Y.-H."/>
        </authorList>
    </citation>
    <scope>NUCLEOTIDE SEQUENCE [LARGE SCALE GENOMIC DNA]</scope>
    <source>
        <strain evidence="14 15">GT1R17</strain>
    </source>
</reference>
<evidence type="ECO:0000256" key="4">
    <source>
        <dbReference type="ARBA" id="ARBA00022692"/>
    </source>
</evidence>
<evidence type="ECO:0000313" key="14">
    <source>
        <dbReference type="EMBL" id="PTU31596.1"/>
    </source>
</evidence>
<evidence type="ECO:0000256" key="10">
    <source>
        <dbReference type="ARBA" id="ARBA00023136"/>
    </source>
</evidence>
<comment type="similarity">
    <text evidence="2">Belongs to the fatty acid desaturase type 2 family.</text>
</comment>
<evidence type="ECO:0000256" key="8">
    <source>
        <dbReference type="ARBA" id="ARBA00023004"/>
    </source>
</evidence>
<keyword evidence="5" id="KW-0276">Fatty acid metabolism</keyword>
<dbReference type="PRINTS" id="PR00075">
    <property type="entry name" value="FACDDSATRASE"/>
</dbReference>
<keyword evidence="10 12" id="KW-0472">Membrane</keyword>
<organism evidence="14 15">
    <name type="scientific">Stenotrophobium rhamnosiphilum</name>
    <dbReference type="NCBI Taxonomy" id="2029166"/>
    <lineage>
        <taxon>Bacteria</taxon>
        <taxon>Pseudomonadati</taxon>
        <taxon>Pseudomonadota</taxon>
        <taxon>Gammaproteobacteria</taxon>
        <taxon>Nevskiales</taxon>
        <taxon>Nevskiaceae</taxon>
        <taxon>Stenotrophobium</taxon>
    </lineage>
</organism>
<dbReference type="OrthoDB" id="19906at2"/>
<evidence type="ECO:0000256" key="12">
    <source>
        <dbReference type="SAM" id="Phobius"/>
    </source>
</evidence>
<keyword evidence="4 12" id="KW-0812">Transmembrane</keyword>
<keyword evidence="3" id="KW-0444">Lipid biosynthesis</keyword>
<dbReference type="InterPro" id="IPR005804">
    <property type="entry name" value="FA_desaturase_dom"/>
</dbReference>
<evidence type="ECO:0000256" key="1">
    <source>
        <dbReference type="ARBA" id="ARBA00004141"/>
    </source>
</evidence>
<dbReference type="AlphaFoldDB" id="A0A2T5MGB0"/>
<dbReference type="GO" id="GO:0016717">
    <property type="term" value="F:oxidoreductase activity, acting on paired donors, with oxidation of a pair of donors resulting in the reduction of molecular oxygen to two molecules of water"/>
    <property type="evidence" value="ECO:0007669"/>
    <property type="project" value="InterPro"/>
</dbReference>
<dbReference type="CDD" id="cd03505">
    <property type="entry name" value="Delta9-FADS-like"/>
    <property type="match status" value="1"/>
</dbReference>
<dbReference type="EMBL" id="QANS01000003">
    <property type="protein sequence ID" value="PTU31596.1"/>
    <property type="molecule type" value="Genomic_DNA"/>
</dbReference>
<dbReference type="InterPro" id="IPR015876">
    <property type="entry name" value="Acyl-CoA_DS"/>
</dbReference>
<feature type="transmembrane region" description="Helical" evidence="12">
    <location>
        <begin position="188"/>
        <end position="207"/>
    </location>
</feature>
<keyword evidence="15" id="KW-1185">Reference proteome</keyword>
<name>A0A2T5MGB0_9GAMM</name>
<evidence type="ECO:0000313" key="15">
    <source>
        <dbReference type="Proteomes" id="UP000244248"/>
    </source>
</evidence>
<keyword evidence="9" id="KW-0443">Lipid metabolism</keyword>
<keyword evidence="6 12" id="KW-1133">Transmembrane helix</keyword>
<proteinExistence type="inferred from homology"/>
<evidence type="ECO:0000256" key="2">
    <source>
        <dbReference type="ARBA" id="ARBA00008749"/>
    </source>
</evidence>
<dbReference type="PANTHER" id="PTHR11351">
    <property type="entry name" value="ACYL-COA DESATURASE"/>
    <property type="match status" value="1"/>
</dbReference>
<gene>
    <name evidence="14" type="ORF">CJD38_09750</name>
</gene>
<evidence type="ECO:0000256" key="11">
    <source>
        <dbReference type="ARBA" id="ARBA00023160"/>
    </source>
</evidence>
<dbReference type="Pfam" id="PF00487">
    <property type="entry name" value="FA_desaturase"/>
    <property type="match status" value="1"/>
</dbReference>
<keyword evidence="11" id="KW-0275">Fatty acid biosynthesis</keyword>
<keyword evidence="7" id="KW-0560">Oxidoreductase</keyword>
<evidence type="ECO:0000256" key="5">
    <source>
        <dbReference type="ARBA" id="ARBA00022832"/>
    </source>
</evidence>
<dbReference type="RefSeq" id="WP_107940142.1">
    <property type="nucleotide sequence ID" value="NZ_QANS01000003.1"/>
</dbReference>
<dbReference type="Proteomes" id="UP000244248">
    <property type="component" value="Unassembled WGS sequence"/>
</dbReference>
<sequence length="395" mass="45944">MMQPESIKEVTRAPINWAATLMLSLTTLPVILVLPFYLWSNEVGGAVWIWALVFLCLNELSITAGYHRLWAHRAYKAHPALKVFYAVFGAMAVQNSILIWATAHRVHHAHVDDVDRDPYSAKRGFWFSHLGWMLRDYPAAKPDFTRSPDLLADKIVMAQHKYYLLFAMLSNFVPVLLLGALYGDIAGFVLVAGFLRLFVSHHLTFFINSLAHFWGRQPYTTTNTARDNDFLAVLTWGEGYHNYHHLFQWDYRNGIRWWQFDPTKWWIATWASVGLASDLRRVPEFKIQHARVMCQFERARAAMEKGLEKGSAHARYLELKAQMDHEWHHCTEAAARWGHLQSEKLAAAKEEIRSRWEHSEFKHRVEMKALELSMKLQHRRVGLLRRQFAQAIVPA</sequence>
<feature type="transmembrane region" description="Helical" evidence="12">
    <location>
        <begin position="45"/>
        <end position="66"/>
    </location>
</feature>
<keyword evidence="8" id="KW-0408">Iron</keyword>
<comment type="subcellular location">
    <subcellularLocation>
        <location evidence="1">Membrane</location>
        <topology evidence="1">Multi-pass membrane protein</topology>
    </subcellularLocation>
</comment>
<evidence type="ECO:0000256" key="6">
    <source>
        <dbReference type="ARBA" id="ARBA00022989"/>
    </source>
</evidence>
<evidence type="ECO:0000259" key="13">
    <source>
        <dbReference type="Pfam" id="PF00487"/>
    </source>
</evidence>
<dbReference type="GO" id="GO:0016020">
    <property type="term" value="C:membrane"/>
    <property type="evidence" value="ECO:0007669"/>
    <property type="project" value="UniProtKB-SubCell"/>
</dbReference>
<protein>
    <submittedName>
        <fullName evidence="14">Acyl-CoA desaturase</fullName>
    </submittedName>
</protein>
<accession>A0A2T5MGB0</accession>
<feature type="transmembrane region" description="Helical" evidence="12">
    <location>
        <begin position="21"/>
        <end position="39"/>
    </location>
</feature>